<proteinExistence type="predicted"/>
<organism evidence="1">
    <name type="scientific">termite gut metagenome</name>
    <dbReference type="NCBI Taxonomy" id="433724"/>
    <lineage>
        <taxon>unclassified sequences</taxon>
        <taxon>metagenomes</taxon>
        <taxon>organismal metagenomes</taxon>
    </lineage>
</organism>
<evidence type="ECO:0000313" key="1">
    <source>
        <dbReference type="EMBL" id="KAA6340214.1"/>
    </source>
</evidence>
<accession>A0A5J4S2B5</accession>
<name>A0A5J4S2B5_9ZZZZ</name>
<dbReference type="EMBL" id="SNRY01000476">
    <property type="protein sequence ID" value="KAA6340214.1"/>
    <property type="molecule type" value="Genomic_DNA"/>
</dbReference>
<dbReference type="AlphaFoldDB" id="A0A5J4S2B5"/>
<reference evidence="1" key="1">
    <citation type="submission" date="2019-03" db="EMBL/GenBank/DDBJ databases">
        <title>Single cell metagenomics reveals metabolic interactions within the superorganism composed of flagellate Streblomastix strix and complex community of Bacteroidetes bacteria on its surface.</title>
        <authorList>
            <person name="Treitli S.C."/>
            <person name="Kolisko M."/>
            <person name="Husnik F."/>
            <person name="Keeling P."/>
            <person name="Hampl V."/>
        </authorList>
    </citation>
    <scope>NUCLEOTIDE SEQUENCE</scope>
    <source>
        <strain evidence="1">STM</strain>
    </source>
</reference>
<gene>
    <name evidence="1" type="ORF">EZS27_011907</name>
</gene>
<comment type="caution">
    <text evidence="1">The sequence shown here is derived from an EMBL/GenBank/DDBJ whole genome shotgun (WGS) entry which is preliminary data.</text>
</comment>
<sequence length="140" mass="15647">MKTFGFLASVLIISGCIFSIHPVMGADKLMAGTAKINITPPKTKYPVHDSLYARTLILDAGSSRIAFVALDLGGYSNISLLEKLKSRFNLQEAYFCPQHTHSSETALMNGWKSRFCLQWKRLPKICLRPVSREVTVIFPN</sequence>
<protein>
    <submittedName>
        <fullName evidence="1">Uncharacterized protein</fullName>
    </submittedName>
</protein>
<dbReference type="PROSITE" id="PS51257">
    <property type="entry name" value="PROKAR_LIPOPROTEIN"/>
    <property type="match status" value="1"/>
</dbReference>